<gene>
    <name evidence="3" type="ORF">M5D45_18280</name>
</gene>
<feature type="domain" description="SGNH hydrolase-type esterase" evidence="2">
    <location>
        <begin position="206"/>
        <end position="404"/>
    </location>
</feature>
<evidence type="ECO:0000313" key="3">
    <source>
        <dbReference type="EMBL" id="URF07172.1"/>
    </source>
</evidence>
<evidence type="ECO:0000256" key="1">
    <source>
        <dbReference type="SAM" id="SignalP"/>
    </source>
</evidence>
<dbReference type="EMBL" id="CP097331">
    <property type="protein sequence ID" value="URF07172.1"/>
    <property type="molecule type" value="Genomic_DNA"/>
</dbReference>
<organism evidence="3 4">
    <name type="scientific">Cupriavidus campinensis</name>
    <dbReference type="NCBI Taxonomy" id="151783"/>
    <lineage>
        <taxon>Bacteria</taxon>
        <taxon>Pseudomonadati</taxon>
        <taxon>Pseudomonadota</taxon>
        <taxon>Betaproteobacteria</taxon>
        <taxon>Burkholderiales</taxon>
        <taxon>Burkholderiaceae</taxon>
        <taxon>Cupriavidus</taxon>
    </lineage>
</organism>
<dbReference type="PANTHER" id="PTHR43784:SF2">
    <property type="entry name" value="GDSL-LIKE LIPASE_ACYLHYDROLASE, PUTATIVE (AFU_ORTHOLOGUE AFUA_2G00820)-RELATED"/>
    <property type="match status" value="1"/>
</dbReference>
<dbReference type="PANTHER" id="PTHR43784">
    <property type="entry name" value="GDSL-LIKE LIPASE/ACYLHYDROLASE, PUTATIVE (AFU_ORTHOLOGUE AFUA_2G00820)-RELATED"/>
    <property type="match status" value="1"/>
</dbReference>
<protein>
    <submittedName>
        <fullName evidence="3">SGNH/GDSL hydrolase family protein</fullName>
    </submittedName>
</protein>
<accession>A0AAE9I4A9</accession>
<evidence type="ECO:0000313" key="4">
    <source>
        <dbReference type="Proteomes" id="UP001056132"/>
    </source>
</evidence>
<reference evidence="3" key="1">
    <citation type="journal article" date="2022" name="Microbiol. Resour. Announc.">
        <title>Genome Sequence of Cupriavidus campinensis Strain G5, a Member of a Bacterial Consortium Capable of Polyethylene Degradation.</title>
        <authorList>
            <person name="Schneider B."/>
            <person name="Pfeiffer F."/>
            <person name="Dyall-Smith M."/>
            <person name="Kunte H.J."/>
        </authorList>
    </citation>
    <scope>NUCLEOTIDE SEQUENCE</scope>
    <source>
        <strain evidence="3">G5</strain>
    </source>
</reference>
<dbReference type="SUPFAM" id="SSF52266">
    <property type="entry name" value="SGNH hydrolase"/>
    <property type="match status" value="1"/>
</dbReference>
<reference evidence="3" key="2">
    <citation type="submission" date="2022-05" db="EMBL/GenBank/DDBJ databases">
        <authorList>
            <person name="Kunte H.-J."/>
        </authorList>
    </citation>
    <scope>NUCLEOTIDE SEQUENCE</scope>
    <source>
        <strain evidence="3">G5</strain>
    </source>
</reference>
<dbReference type="KEGG" id="ccam:M5D45_18280"/>
<name>A0AAE9I4A9_9BURK</name>
<dbReference type="Gene3D" id="3.40.50.1110">
    <property type="entry name" value="SGNH hydrolase"/>
    <property type="match status" value="1"/>
</dbReference>
<keyword evidence="1" id="KW-0732">Signal</keyword>
<dbReference type="InterPro" id="IPR013830">
    <property type="entry name" value="SGNH_hydro"/>
</dbReference>
<dbReference type="RefSeq" id="WP_250025721.1">
    <property type="nucleotide sequence ID" value="NZ_CP097331.1"/>
</dbReference>
<dbReference type="Proteomes" id="UP001056132">
    <property type="component" value="Chromosome 2"/>
</dbReference>
<dbReference type="GO" id="GO:0016788">
    <property type="term" value="F:hydrolase activity, acting on ester bonds"/>
    <property type="evidence" value="ECO:0007669"/>
    <property type="project" value="UniProtKB-ARBA"/>
</dbReference>
<feature type="signal peptide" evidence="1">
    <location>
        <begin position="1"/>
        <end position="23"/>
    </location>
</feature>
<dbReference type="InterPro" id="IPR053140">
    <property type="entry name" value="GDSL_Rv0518-like"/>
</dbReference>
<evidence type="ECO:0000259" key="2">
    <source>
        <dbReference type="Pfam" id="PF13472"/>
    </source>
</evidence>
<dbReference type="CDD" id="cd01830">
    <property type="entry name" value="XynE_like"/>
    <property type="match status" value="1"/>
</dbReference>
<proteinExistence type="predicted"/>
<dbReference type="AlphaFoldDB" id="A0AAE9I4A9"/>
<feature type="chain" id="PRO_5041971239" evidence="1">
    <location>
        <begin position="24"/>
        <end position="420"/>
    </location>
</feature>
<dbReference type="Pfam" id="PF13472">
    <property type="entry name" value="Lipase_GDSL_2"/>
    <property type="match status" value="1"/>
</dbReference>
<keyword evidence="3" id="KW-0378">Hydrolase</keyword>
<sequence length="420" mass="44110">MPAHSLLRMIALAGWIAAAPAVAAPQWVPTWVASQQPVWRPDELPLPTGLPARLEDRTVRQVARVSIGGSRLRVVLSNQYGRVPLTVEAVRLARHAGGGRIDRASNHAVTFAGQPAVSIPPGATATSDPVPLSSPLPALAEVAVSLHLPGQMRIDTFHWDGRQTAYIADGHHVADTALPRAEPFQARLLLSAIEVEARQPAPVVVALGDSITEGNGATPDANRRWPDVLAARLAGDGIAVLNAGISGGQLLRAGMGEAGRARFERDVLDVPGVQAVIVALGINDIGWPGSTFLPTTRLPAAADVIAGYQSLIDRAHRRGVRVIGATITPFAGALAVEGSPIHGYASPQKDALRQQVNHWVRTSGAFDAVADFDTALRDPAHPDALHPAFDSGDHLHPGDRGYAAMAGAIDPATLLPARQP</sequence>
<dbReference type="InterPro" id="IPR036514">
    <property type="entry name" value="SGNH_hydro_sf"/>
</dbReference>